<dbReference type="Gene3D" id="1.25.40.20">
    <property type="entry name" value="Ankyrin repeat-containing domain"/>
    <property type="match status" value="2"/>
</dbReference>
<dbReference type="AlphaFoldDB" id="A0A150G2R0"/>
<dbReference type="InterPro" id="IPR036770">
    <property type="entry name" value="Ankyrin_rpt-contain_sf"/>
</dbReference>
<dbReference type="GO" id="GO:0016020">
    <property type="term" value="C:membrane"/>
    <property type="evidence" value="ECO:0007669"/>
    <property type="project" value="TreeGrafter"/>
</dbReference>
<dbReference type="GO" id="GO:0030149">
    <property type="term" value="P:sphingolipid catabolic process"/>
    <property type="evidence" value="ECO:0007669"/>
    <property type="project" value="TreeGrafter"/>
</dbReference>
<dbReference type="SUPFAM" id="SSF48403">
    <property type="entry name" value="Ankyrin repeat"/>
    <property type="match status" value="1"/>
</dbReference>
<reference evidence="2" key="1">
    <citation type="journal article" date="2016" name="Nat. Commun.">
        <title>The Gonium pectorale genome demonstrates co-option of cell cycle regulation during the evolution of multicellularity.</title>
        <authorList>
            <person name="Hanschen E.R."/>
            <person name="Marriage T.N."/>
            <person name="Ferris P.J."/>
            <person name="Hamaji T."/>
            <person name="Toyoda A."/>
            <person name="Fujiyama A."/>
            <person name="Neme R."/>
            <person name="Noguchi H."/>
            <person name="Minakuchi Y."/>
            <person name="Suzuki M."/>
            <person name="Kawai-Toyooka H."/>
            <person name="Smith D.R."/>
            <person name="Sparks H."/>
            <person name="Anderson J."/>
            <person name="Bakaric R."/>
            <person name="Luria V."/>
            <person name="Karger A."/>
            <person name="Kirschner M.W."/>
            <person name="Durand P.M."/>
            <person name="Michod R.E."/>
            <person name="Nozaki H."/>
            <person name="Olson B.J."/>
        </authorList>
    </citation>
    <scope>NUCLEOTIDE SEQUENCE [LARGE SCALE GENOMIC DNA]</scope>
    <source>
        <strain evidence="2">NIES-2863</strain>
    </source>
</reference>
<dbReference type="GO" id="GO:0046513">
    <property type="term" value="P:ceramide biosynthetic process"/>
    <property type="evidence" value="ECO:0007669"/>
    <property type="project" value="TreeGrafter"/>
</dbReference>
<dbReference type="PANTHER" id="PTHR12393">
    <property type="entry name" value="SPHINGOMYELIN PHOSPHODIESTERASE RELATED"/>
    <property type="match status" value="1"/>
</dbReference>
<sequence length="586" mass="62063">MPTYIERVFPRLPPELTELVVDRLDRNEVAGTFRLVNKAAAAQFRGPKHTIIRISQPVPHHAFAARWLARGATRGLTFTQRLQLVSRTAASGVVANLEVAVRATGGGMPTYDAFKAAAASGQLASCQWLLDRGCPTSDQQADGSGLLAAAAGGGHQHVCEWLIGLGLTWQPSGLAEAAHGGHVGLMEWLRQQWMALPIDRALPPWRVAQGIPAAAAHGCDLPTLQRLWQAGGGPHWFGVPPIPSASKEEALAAAAGSPTPDWAAKVEWLEAQGCPRTPAAAEKAAALPDDAGAAARLAWLRGRGYPFKAGAAEAAARSGNAAALLYLLSEAEAEARPDGGAVAAFLWRWDPHPKEWCGRAVDAAAEGGRVGVLRALHEAGRPIHTQRAAEAAARGGHLHVLAWLMEAFGPAAVRPGAELFDAAAESGSVELLAWLRGRGCAWGWWVFRSAARSGCEAALQWLAERGCPMPASGDPYMAACRNGDLATARCLARLGCPWGADGRVFTAALESPAATLPMLHWLLEAGCPVDLAAVRVEYRSNHQPRVGMAPGRLSPAEVLERLKELVAAGLSGRRLTERSVVEYGTY</sequence>
<evidence type="ECO:0000313" key="2">
    <source>
        <dbReference type="Proteomes" id="UP000075714"/>
    </source>
</evidence>
<dbReference type="OrthoDB" id="74529at2759"/>
<dbReference type="EMBL" id="LSYV01000074">
    <property type="protein sequence ID" value="KXZ44104.1"/>
    <property type="molecule type" value="Genomic_DNA"/>
</dbReference>
<dbReference type="GO" id="GO:0004620">
    <property type="term" value="F:phospholipase activity"/>
    <property type="evidence" value="ECO:0007669"/>
    <property type="project" value="TreeGrafter"/>
</dbReference>
<gene>
    <name evidence="1" type="ORF">GPECTOR_73g625</name>
</gene>
<dbReference type="STRING" id="33097.A0A150G2R0"/>
<accession>A0A150G2R0</accession>
<name>A0A150G2R0_GONPE</name>
<dbReference type="GO" id="GO:0005783">
    <property type="term" value="C:endoplasmic reticulum"/>
    <property type="evidence" value="ECO:0007669"/>
    <property type="project" value="TreeGrafter"/>
</dbReference>
<dbReference type="Proteomes" id="UP000075714">
    <property type="component" value="Unassembled WGS sequence"/>
</dbReference>
<comment type="caution">
    <text evidence="1">The sequence shown here is derived from an EMBL/GenBank/DDBJ whole genome shotgun (WGS) entry which is preliminary data.</text>
</comment>
<organism evidence="1 2">
    <name type="scientific">Gonium pectorale</name>
    <name type="common">Green alga</name>
    <dbReference type="NCBI Taxonomy" id="33097"/>
    <lineage>
        <taxon>Eukaryota</taxon>
        <taxon>Viridiplantae</taxon>
        <taxon>Chlorophyta</taxon>
        <taxon>core chlorophytes</taxon>
        <taxon>Chlorophyceae</taxon>
        <taxon>CS clade</taxon>
        <taxon>Chlamydomonadales</taxon>
        <taxon>Volvocaceae</taxon>
        <taxon>Gonium</taxon>
    </lineage>
</organism>
<dbReference type="PANTHER" id="PTHR12393:SF6">
    <property type="entry name" value="SPHINGOMYELIN PHOSPHODIESTERASE 2"/>
    <property type="match status" value="1"/>
</dbReference>
<keyword evidence="2" id="KW-1185">Reference proteome</keyword>
<proteinExistence type="predicted"/>
<protein>
    <submittedName>
        <fullName evidence="1">Uncharacterized protein</fullName>
    </submittedName>
</protein>
<dbReference type="GO" id="GO:0071944">
    <property type="term" value="C:cell periphery"/>
    <property type="evidence" value="ECO:0007669"/>
    <property type="project" value="TreeGrafter"/>
</dbReference>
<evidence type="ECO:0000313" key="1">
    <source>
        <dbReference type="EMBL" id="KXZ44104.1"/>
    </source>
</evidence>